<organism evidence="4 5">
    <name type="scientific">Panicum virgatum</name>
    <name type="common">Blackwell switchgrass</name>
    <dbReference type="NCBI Taxonomy" id="38727"/>
    <lineage>
        <taxon>Eukaryota</taxon>
        <taxon>Viridiplantae</taxon>
        <taxon>Streptophyta</taxon>
        <taxon>Embryophyta</taxon>
        <taxon>Tracheophyta</taxon>
        <taxon>Spermatophyta</taxon>
        <taxon>Magnoliopsida</taxon>
        <taxon>Liliopsida</taxon>
        <taxon>Poales</taxon>
        <taxon>Poaceae</taxon>
        <taxon>PACMAD clade</taxon>
        <taxon>Panicoideae</taxon>
        <taxon>Panicodae</taxon>
        <taxon>Paniceae</taxon>
        <taxon>Panicinae</taxon>
        <taxon>Panicum</taxon>
        <taxon>Panicum sect. Hiantes</taxon>
    </lineage>
</organism>
<feature type="domain" description="Response regulatory" evidence="3">
    <location>
        <begin position="7"/>
        <end position="123"/>
    </location>
</feature>
<name>A0A8T0REV5_PANVG</name>
<feature type="modified residue" description="4-aspartylphosphate" evidence="2">
    <location>
        <position position="57"/>
    </location>
</feature>
<dbReference type="InterPro" id="IPR001789">
    <property type="entry name" value="Sig_transdc_resp-reg_receiver"/>
</dbReference>
<dbReference type="InterPro" id="IPR045279">
    <property type="entry name" value="ARR-like"/>
</dbReference>
<dbReference type="Gene3D" id="3.40.50.2300">
    <property type="match status" value="1"/>
</dbReference>
<gene>
    <name evidence="4" type="ORF">PVAP13_6KG234800</name>
</gene>
<keyword evidence="1" id="KW-0902">Two-component regulatory system</keyword>
<dbReference type="GO" id="GO:0009736">
    <property type="term" value="P:cytokinin-activated signaling pathway"/>
    <property type="evidence" value="ECO:0007669"/>
    <property type="project" value="InterPro"/>
</dbReference>
<sequence>MATDAPHVLVVDDTFLDRLVASRVLKNCNIRVTIMEGPKQALEFLNMEHDVKLILTDYCMPDMTGYDLLMEIKKSPKLKHIPVVIMSSDNIPERMKKCLDAGAKEYIIKPLNIVDVPRVLSYI</sequence>
<reference evidence="4" key="1">
    <citation type="submission" date="2020-05" db="EMBL/GenBank/DDBJ databases">
        <title>WGS assembly of Panicum virgatum.</title>
        <authorList>
            <person name="Lovell J.T."/>
            <person name="Jenkins J."/>
            <person name="Shu S."/>
            <person name="Juenger T.E."/>
            <person name="Schmutz J."/>
        </authorList>
    </citation>
    <scope>NUCLEOTIDE SEQUENCE</scope>
    <source>
        <strain evidence="4">AP13</strain>
    </source>
</reference>
<dbReference type="PROSITE" id="PS50110">
    <property type="entry name" value="RESPONSE_REGULATORY"/>
    <property type="match status" value="1"/>
</dbReference>
<dbReference type="EMBL" id="CM029047">
    <property type="protein sequence ID" value="KAG2583580.1"/>
    <property type="molecule type" value="Genomic_DNA"/>
</dbReference>
<evidence type="ECO:0000313" key="4">
    <source>
        <dbReference type="EMBL" id="KAG2583580.1"/>
    </source>
</evidence>
<dbReference type="AlphaFoldDB" id="A0A8T0REV5"/>
<dbReference type="Proteomes" id="UP000823388">
    <property type="component" value="Chromosome 6K"/>
</dbReference>
<proteinExistence type="predicted"/>
<protein>
    <recommendedName>
        <fullName evidence="3">Response regulatory domain-containing protein</fullName>
    </recommendedName>
</protein>
<evidence type="ECO:0000259" key="3">
    <source>
        <dbReference type="PROSITE" id="PS50110"/>
    </source>
</evidence>
<dbReference type="SUPFAM" id="SSF52172">
    <property type="entry name" value="CheY-like"/>
    <property type="match status" value="1"/>
</dbReference>
<dbReference type="PANTHER" id="PTHR43874">
    <property type="entry name" value="TWO-COMPONENT RESPONSE REGULATOR"/>
    <property type="match status" value="1"/>
</dbReference>
<dbReference type="InterPro" id="IPR011006">
    <property type="entry name" value="CheY-like_superfamily"/>
</dbReference>
<comment type="caution">
    <text evidence="4">The sequence shown here is derived from an EMBL/GenBank/DDBJ whole genome shotgun (WGS) entry which is preliminary data.</text>
</comment>
<evidence type="ECO:0000256" key="2">
    <source>
        <dbReference type="PROSITE-ProRule" id="PRU00169"/>
    </source>
</evidence>
<accession>A0A8T0REV5</accession>
<dbReference type="PANTHER" id="PTHR43874:SF33">
    <property type="entry name" value="TWO-COMPONENT RESPONSE REGULATOR ORR8"/>
    <property type="match status" value="1"/>
</dbReference>
<keyword evidence="5" id="KW-1185">Reference proteome</keyword>
<dbReference type="GO" id="GO:0000160">
    <property type="term" value="P:phosphorelay signal transduction system"/>
    <property type="evidence" value="ECO:0007669"/>
    <property type="project" value="UniProtKB-KW"/>
</dbReference>
<dbReference type="SMART" id="SM00448">
    <property type="entry name" value="REC"/>
    <property type="match status" value="1"/>
</dbReference>
<dbReference type="Pfam" id="PF00072">
    <property type="entry name" value="Response_reg"/>
    <property type="match status" value="1"/>
</dbReference>
<keyword evidence="2" id="KW-0597">Phosphoprotein</keyword>
<evidence type="ECO:0000256" key="1">
    <source>
        <dbReference type="ARBA" id="ARBA00023012"/>
    </source>
</evidence>
<evidence type="ECO:0000313" key="5">
    <source>
        <dbReference type="Proteomes" id="UP000823388"/>
    </source>
</evidence>